<organism evidence="1 2">
    <name type="scientific">Mycolicibacter terrae</name>
    <dbReference type="NCBI Taxonomy" id="1788"/>
    <lineage>
        <taxon>Bacteria</taxon>
        <taxon>Bacillati</taxon>
        <taxon>Actinomycetota</taxon>
        <taxon>Actinomycetes</taxon>
        <taxon>Mycobacteriales</taxon>
        <taxon>Mycobacteriaceae</taxon>
        <taxon>Mycolicibacter</taxon>
    </lineage>
</organism>
<evidence type="ECO:0000313" key="2">
    <source>
        <dbReference type="Proteomes" id="UP000467636"/>
    </source>
</evidence>
<reference evidence="1 2" key="1">
    <citation type="journal article" date="2019" name="Emerg. Microbes Infect.">
        <title>Comprehensive subspecies identification of 175 nontuberculous mycobacteria species based on 7547 genomic profiles.</title>
        <authorList>
            <person name="Matsumoto Y."/>
            <person name="Kinjo T."/>
            <person name="Motooka D."/>
            <person name="Nabeya D."/>
            <person name="Jung N."/>
            <person name="Uechi K."/>
            <person name="Horii T."/>
            <person name="Iida T."/>
            <person name="Fujita J."/>
            <person name="Nakamura S."/>
        </authorList>
    </citation>
    <scope>NUCLEOTIDE SEQUENCE [LARGE SCALE GENOMIC DNA]</scope>
    <source>
        <strain evidence="1 2">JCM 12143</strain>
    </source>
</reference>
<dbReference type="AlphaFoldDB" id="A0AAD1MJZ6"/>
<dbReference type="EMBL" id="AP022564">
    <property type="protein sequence ID" value="BBX24464.1"/>
    <property type="molecule type" value="Genomic_DNA"/>
</dbReference>
<accession>A0AAD1MJZ6</accession>
<name>A0AAD1MJZ6_9MYCO</name>
<dbReference type="InterPro" id="IPR036188">
    <property type="entry name" value="FAD/NAD-bd_sf"/>
</dbReference>
<dbReference type="InterPro" id="IPR053275">
    <property type="entry name" value="Agnestin_monoxygenase"/>
</dbReference>
<dbReference type="SUPFAM" id="SSF51905">
    <property type="entry name" value="FAD/NAD(P)-binding domain"/>
    <property type="match status" value="1"/>
</dbReference>
<proteinExistence type="predicted"/>
<gene>
    <name evidence="1" type="ORF">MTER_38750</name>
</gene>
<dbReference type="PANTHER" id="PTHR38688">
    <property type="entry name" value="PYR_REDOX_2 DOMAIN-CONTAINING PROTEIN"/>
    <property type="match status" value="1"/>
</dbReference>
<evidence type="ECO:0008006" key="3">
    <source>
        <dbReference type="Google" id="ProtNLM"/>
    </source>
</evidence>
<dbReference type="PANTHER" id="PTHR38688:SF1">
    <property type="entry name" value="FAD_NAD(P)-BINDING DOMAIN-CONTAINING PROTEIN"/>
    <property type="match status" value="1"/>
</dbReference>
<keyword evidence="2" id="KW-1185">Reference proteome</keyword>
<evidence type="ECO:0000313" key="1">
    <source>
        <dbReference type="EMBL" id="BBX24464.1"/>
    </source>
</evidence>
<dbReference type="Gene3D" id="3.50.50.60">
    <property type="entry name" value="FAD/NAD(P)-binding domain"/>
    <property type="match status" value="1"/>
</dbReference>
<protein>
    <recommendedName>
        <fullName evidence="3">Pyridine nucleotide-disulfide oxidoreductase</fullName>
    </recommendedName>
</protein>
<dbReference type="PRINTS" id="PR00368">
    <property type="entry name" value="FADPNR"/>
</dbReference>
<dbReference type="RefSeq" id="WP_234808588.1">
    <property type="nucleotide sequence ID" value="NZ_AP022564.1"/>
</dbReference>
<dbReference type="Proteomes" id="UP000467636">
    <property type="component" value="Chromosome"/>
</dbReference>
<sequence length="345" mass="37821">MGSYSWAVVGAGPAGIAAVGRLLDHGIAGKEIAWIDPEFGAGDLGAKWRAVPSNTHVGLFLDYLNASASFRFGQAPPFELGNIDPGQTCPLRMVADPLVWVSGQLREEVVPMPTVATELWLRDRRWTVRTGQGDLTSKNVILAIGSVPRKLSHTGLEEIPVEAALDPGKLAELDLDGAVVAVFGSSHSSMIALPNLLETPVRNVINFYRSPLKYAVYLQDWILFDDTGLKGQAARWARENIDGTYPPRLDRCSVNSPEFGERLRECSHVVYTVGFERRQLPVTPQWGPLNYDASNGILAPGLFGIGIAFPEYRITPLGSGEYRVGLHKFIQLLDDALPLWLRYST</sequence>